<dbReference type="Proteomes" id="UP000294325">
    <property type="component" value="Chromosome"/>
</dbReference>
<dbReference type="KEGG" id="nwr:E3U44_13280"/>
<dbReference type="AlphaFoldDB" id="A0A4P7C1N5"/>
<sequence length="65" mass="7107">MTRHAVNPSLEARRRQAFLPSEQVQPAPGRGGRSPGLWVHRTHSPGLPSLPMILSYLPQAQLGSL</sequence>
<gene>
    <name evidence="2" type="ORF">E3U44_13280</name>
</gene>
<dbReference type="OrthoDB" id="9960465at2"/>
<reference evidence="2 3" key="1">
    <citation type="submission" date="2019-03" db="EMBL/GenBank/DDBJ databases">
        <title>The genome sequence of Nitrosococcus wardiae strain D1FHST reveals the archetypal metabolic capacity of ammonia-oxidizing Gammaproteobacteria.</title>
        <authorList>
            <person name="Wang L."/>
            <person name="Lim C.K."/>
            <person name="Hanson T.E."/>
            <person name="Dang H."/>
            <person name="Klotz M.G."/>
        </authorList>
    </citation>
    <scope>NUCLEOTIDE SEQUENCE [LARGE SCALE GENOMIC DNA]</scope>
    <source>
        <strain evidence="2 3">D1FHS</strain>
    </source>
</reference>
<evidence type="ECO:0000313" key="3">
    <source>
        <dbReference type="Proteomes" id="UP000294325"/>
    </source>
</evidence>
<evidence type="ECO:0000256" key="1">
    <source>
        <dbReference type="SAM" id="MobiDB-lite"/>
    </source>
</evidence>
<protein>
    <submittedName>
        <fullName evidence="2">Uncharacterized protein</fullName>
    </submittedName>
</protein>
<dbReference type="RefSeq" id="WP_134358634.1">
    <property type="nucleotide sequence ID" value="NZ_CP038033.1"/>
</dbReference>
<name>A0A4P7C1N5_9GAMM</name>
<feature type="region of interest" description="Disordered" evidence="1">
    <location>
        <begin position="1"/>
        <end position="37"/>
    </location>
</feature>
<proteinExistence type="predicted"/>
<evidence type="ECO:0000313" key="2">
    <source>
        <dbReference type="EMBL" id="QBQ55374.1"/>
    </source>
</evidence>
<keyword evidence="3" id="KW-1185">Reference proteome</keyword>
<dbReference type="EMBL" id="CP038033">
    <property type="protein sequence ID" value="QBQ55374.1"/>
    <property type="molecule type" value="Genomic_DNA"/>
</dbReference>
<accession>A0A4P7C1N5</accession>
<organism evidence="2 3">
    <name type="scientific">Nitrosococcus wardiae</name>
    <dbReference type="NCBI Taxonomy" id="1814290"/>
    <lineage>
        <taxon>Bacteria</taxon>
        <taxon>Pseudomonadati</taxon>
        <taxon>Pseudomonadota</taxon>
        <taxon>Gammaproteobacteria</taxon>
        <taxon>Chromatiales</taxon>
        <taxon>Chromatiaceae</taxon>
        <taxon>Nitrosococcus</taxon>
    </lineage>
</organism>